<dbReference type="InterPro" id="IPR050796">
    <property type="entry name" value="SCF_F-box_component"/>
</dbReference>
<organism evidence="1 2">
    <name type="scientific">Microthlaspi erraticum</name>
    <dbReference type="NCBI Taxonomy" id="1685480"/>
    <lineage>
        <taxon>Eukaryota</taxon>
        <taxon>Viridiplantae</taxon>
        <taxon>Streptophyta</taxon>
        <taxon>Embryophyta</taxon>
        <taxon>Tracheophyta</taxon>
        <taxon>Spermatophyta</taxon>
        <taxon>Magnoliopsida</taxon>
        <taxon>eudicotyledons</taxon>
        <taxon>Gunneridae</taxon>
        <taxon>Pentapetalae</taxon>
        <taxon>rosids</taxon>
        <taxon>malvids</taxon>
        <taxon>Brassicales</taxon>
        <taxon>Brassicaceae</taxon>
        <taxon>Coluteocarpeae</taxon>
        <taxon>Microthlaspi</taxon>
    </lineage>
</organism>
<dbReference type="OrthoDB" id="1052291at2759"/>
<proteinExistence type="predicted"/>
<gene>
    <name evidence="1" type="ORF">MERR_LOCUS43658</name>
</gene>
<name>A0A6D2KT82_9BRAS</name>
<dbReference type="AlphaFoldDB" id="A0A6D2KT82"/>
<accession>A0A6D2KT82</accession>
<keyword evidence="2" id="KW-1185">Reference proteome</keyword>
<evidence type="ECO:0008006" key="3">
    <source>
        <dbReference type="Google" id="ProtNLM"/>
    </source>
</evidence>
<protein>
    <recommendedName>
        <fullName evidence="3">F-box domain-containing protein</fullName>
    </recommendedName>
</protein>
<sequence length="436" mass="50191">MIDDLPESLLLQEILSRIRNPRDVIVCKSVSKRWSSLLSSSYLHNSPSLALILNTEPACATNDMCLEGWKGFDLSNYVDPEFDFPIGVLASCKDVLLCIKSSDPASYSAPGPSNPKKFYIVNPLTMQWTRLPQIYHVTAKLPIGLLRQRSKGMYYVVKMMFNTATKIVFEVFDSELGDWSGASARYRPWSQTGWCPTQFQALAFKGALHWLAEDGPVVAYNPNYRRTCLIKHRSQEMRHASYGDGAVVSETLTISRGHLRVIQLVLYPFPSGHHHLTLWTLADYKRSIWKQEHHRTYFRDMVSHLPWLQDYMRGYVRSTSTQHNMSHHLMLYLMRSDVGYHDYCPQTRERIIGLESLACHRTNPLLIYLCLPESIVALDLPTKRLLLVSKVSKSHMGSYYWNRYDKAVQMTLHLDPTPIQQHANTLLPIPRPISYE</sequence>
<evidence type="ECO:0000313" key="2">
    <source>
        <dbReference type="Proteomes" id="UP000467841"/>
    </source>
</evidence>
<dbReference type="PANTHER" id="PTHR31672">
    <property type="entry name" value="BNACNNG10540D PROTEIN"/>
    <property type="match status" value="1"/>
</dbReference>
<reference evidence="1" key="1">
    <citation type="submission" date="2020-01" db="EMBL/GenBank/DDBJ databases">
        <authorList>
            <person name="Mishra B."/>
        </authorList>
    </citation>
    <scope>NUCLEOTIDE SEQUENCE [LARGE SCALE GENOMIC DNA]</scope>
</reference>
<comment type="caution">
    <text evidence="1">The sequence shown here is derived from an EMBL/GenBank/DDBJ whole genome shotgun (WGS) entry which is preliminary data.</text>
</comment>
<dbReference type="InterPro" id="IPR036047">
    <property type="entry name" value="F-box-like_dom_sf"/>
</dbReference>
<dbReference type="Proteomes" id="UP000467841">
    <property type="component" value="Unassembled WGS sequence"/>
</dbReference>
<dbReference type="EMBL" id="CACVBM020001640">
    <property type="protein sequence ID" value="CAA7056422.1"/>
    <property type="molecule type" value="Genomic_DNA"/>
</dbReference>
<evidence type="ECO:0000313" key="1">
    <source>
        <dbReference type="EMBL" id="CAA7056422.1"/>
    </source>
</evidence>
<dbReference type="SUPFAM" id="SSF81383">
    <property type="entry name" value="F-box domain"/>
    <property type="match status" value="1"/>
</dbReference>